<gene>
    <name evidence="1" type="ORF">GEZ84_00795</name>
</gene>
<dbReference type="Pfam" id="PF16813">
    <property type="entry name" value="Cas_St_Csn2"/>
    <property type="match status" value="1"/>
</dbReference>
<dbReference type="Proteomes" id="UP000438885">
    <property type="component" value="Unassembled WGS sequence"/>
</dbReference>
<reference evidence="1 2" key="1">
    <citation type="submission" date="2019-10" db="EMBL/GenBank/DDBJ databases">
        <title>Streptococcus mitis of the oral and urogenital tracts.</title>
        <authorList>
            <person name="Price T."/>
            <person name="Mores C.R."/>
            <person name="Putonti C."/>
            <person name="Wolfe A.J."/>
        </authorList>
    </citation>
    <scope>NUCLEOTIDE SEQUENCE [LARGE SCALE GENOMIC DNA]</scope>
    <source>
        <strain evidence="1 2">SM10</strain>
    </source>
</reference>
<comment type="caution">
    <text evidence="1">The sequence shown here is derived from an EMBL/GenBank/DDBJ whole genome shotgun (WGS) entry which is preliminary data.</text>
</comment>
<accession>A0A6I1TVA6</accession>
<proteinExistence type="predicted"/>
<protein>
    <submittedName>
        <fullName evidence="1">CRISPR-associated protein Cas7</fullName>
    </submittedName>
</protein>
<dbReference type="EMBL" id="WIJP01000001">
    <property type="protein sequence ID" value="MQQ28946.1"/>
    <property type="molecule type" value="Genomic_DNA"/>
</dbReference>
<name>A0A6I1TVA6_STRMT</name>
<dbReference type="AlphaFoldDB" id="A0A6I1TVA6"/>
<dbReference type="CDD" id="cd12217">
    <property type="entry name" value="Stu0660_Csn2"/>
    <property type="match status" value="1"/>
</dbReference>
<organism evidence="1 2">
    <name type="scientific">Streptococcus mitis</name>
    <dbReference type="NCBI Taxonomy" id="28037"/>
    <lineage>
        <taxon>Bacteria</taxon>
        <taxon>Bacillati</taxon>
        <taxon>Bacillota</taxon>
        <taxon>Bacilli</taxon>
        <taxon>Lactobacillales</taxon>
        <taxon>Streptococcaceae</taxon>
        <taxon>Streptococcus</taxon>
        <taxon>Streptococcus mitis group</taxon>
    </lineage>
</organism>
<sequence length="349" mass="41740">MKMNISHPYKDNISLSFDQFTQIVGQDQQLKYYIWQILLWYFGGKKYSEEDLVLFEQNEPKILIDDTMVSRSEFSVIQVSNINDLIEQMEYKKGTVAYDYIKKKINSIEIMEQIEKINDNLDRISLLLNQKLNLQIDDIIYHTEAKYFNTNQLIQKNFLPYFGTNDKNISFEFVDNKTKFLLFLSMLEVMATNSSEKFLLVLRNLDDFLSYNDFVECCEKMEFLTNHSNSLYIVLFPSNEGYLHVTKEVLEEINIVSDYVDHFYSLEFMYDRFTNQYPINQIPNEKEFLISLRKIGPYLFSSEILHMSLSIEDQVALKILNKLYQYEMKTKFHIESINPMLLKYLKEWY</sequence>
<dbReference type="InterPro" id="IPR031820">
    <property type="entry name" value="Cas_St_Csn2"/>
</dbReference>
<dbReference type="RefSeq" id="WP_153222913.1">
    <property type="nucleotide sequence ID" value="NZ_WIJP01000001.1"/>
</dbReference>
<evidence type="ECO:0000313" key="1">
    <source>
        <dbReference type="EMBL" id="MQQ28946.1"/>
    </source>
</evidence>
<evidence type="ECO:0000313" key="2">
    <source>
        <dbReference type="Proteomes" id="UP000438885"/>
    </source>
</evidence>